<comment type="similarity">
    <text evidence="2">Belongs to the binding-protein-dependent transport system permease family. FecCD subfamily.</text>
</comment>
<comment type="caution">
    <text evidence="9">The sequence shown here is derived from an EMBL/GenBank/DDBJ whole genome shotgun (WGS) entry which is preliminary data.</text>
</comment>
<protein>
    <submittedName>
        <fullName evidence="9">FecCD family ABC transporter permease</fullName>
    </submittedName>
</protein>
<accession>A0ABV9HMT0</accession>
<dbReference type="RefSeq" id="WP_377139456.1">
    <property type="nucleotide sequence ID" value="NZ_JBHSFI010000007.1"/>
</dbReference>
<dbReference type="InterPro" id="IPR037294">
    <property type="entry name" value="ABC_BtuC-like"/>
</dbReference>
<evidence type="ECO:0000256" key="8">
    <source>
        <dbReference type="SAM" id="Phobius"/>
    </source>
</evidence>
<evidence type="ECO:0000256" key="7">
    <source>
        <dbReference type="ARBA" id="ARBA00023136"/>
    </source>
</evidence>
<evidence type="ECO:0000256" key="6">
    <source>
        <dbReference type="ARBA" id="ARBA00022989"/>
    </source>
</evidence>
<feature type="transmembrane region" description="Helical" evidence="8">
    <location>
        <begin position="276"/>
        <end position="297"/>
    </location>
</feature>
<name>A0ABV9HMT0_9MICO</name>
<dbReference type="Pfam" id="PF01032">
    <property type="entry name" value="FecCD"/>
    <property type="match status" value="1"/>
</dbReference>
<keyword evidence="10" id="KW-1185">Reference proteome</keyword>
<feature type="transmembrane region" description="Helical" evidence="8">
    <location>
        <begin position="309"/>
        <end position="327"/>
    </location>
</feature>
<keyword evidence="6 8" id="KW-1133">Transmembrane helix</keyword>
<comment type="subcellular location">
    <subcellularLocation>
        <location evidence="1">Cell membrane</location>
        <topology evidence="1">Multi-pass membrane protein</topology>
    </subcellularLocation>
</comment>
<feature type="transmembrane region" description="Helical" evidence="8">
    <location>
        <begin position="12"/>
        <end position="38"/>
    </location>
</feature>
<feature type="transmembrane region" description="Helical" evidence="8">
    <location>
        <begin position="190"/>
        <end position="212"/>
    </location>
</feature>
<dbReference type="Proteomes" id="UP001596011">
    <property type="component" value="Unassembled WGS sequence"/>
</dbReference>
<evidence type="ECO:0000256" key="3">
    <source>
        <dbReference type="ARBA" id="ARBA00022448"/>
    </source>
</evidence>
<keyword evidence="5 8" id="KW-0812">Transmembrane</keyword>
<organism evidence="9 10">
    <name type="scientific">Promicromonospora alba</name>
    <dbReference type="NCBI Taxonomy" id="1616110"/>
    <lineage>
        <taxon>Bacteria</taxon>
        <taxon>Bacillati</taxon>
        <taxon>Actinomycetota</taxon>
        <taxon>Actinomycetes</taxon>
        <taxon>Micrococcales</taxon>
        <taxon>Promicromonosporaceae</taxon>
        <taxon>Promicromonospora</taxon>
    </lineage>
</organism>
<feature type="transmembrane region" description="Helical" evidence="8">
    <location>
        <begin position="149"/>
        <end position="170"/>
    </location>
</feature>
<feature type="transmembrane region" description="Helical" evidence="8">
    <location>
        <begin position="237"/>
        <end position="264"/>
    </location>
</feature>
<evidence type="ECO:0000313" key="9">
    <source>
        <dbReference type="EMBL" id="MFC4630951.1"/>
    </source>
</evidence>
<evidence type="ECO:0000256" key="5">
    <source>
        <dbReference type="ARBA" id="ARBA00022692"/>
    </source>
</evidence>
<dbReference type="InterPro" id="IPR000522">
    <property type="entry name" value="ABC_transptr_permease_BtuC"/>
</dbReference>
<dbReference type="CDD" id="cd06550">
    <property type="entry name" value="TM_ABC_iron-siderophores_like"/>
    <property type="match status" value="1"/>
</dbReference>
<dbReference type="Gene3D" id="1.10.3470.10">
    <property type="entry name" value="ABC transporter involved in vitamin B12 uptake, BtuC"/>
    <property type="match status" value="1"/>
</dbReference>
<evidence type="ECO:0000256" key="1">
    <source>
        <dbReference type="ARBA" id="ARBA00004651"/>
    </source>
</evidence>
<evidence type="ECO:0000313" key="10">
    <source>
        <dbReference type="Proteomes" id="UP001596011"/>
    </source>
</evidence>
<evidence type="ECO:0000256" key="4">
    <source>
        <dbReference type="ARBA" id="ARBA00022475"/>
    </source>
</evidence>
<keyword evidence="4" id="KW-1003">Cell membrane</keyword>
<keyword evidence="3" id="KW-0813">Transport</keyword>
<proteinExistence type="inferred from homology"/>
<dbReference type="PANTHER" id="PTHR30472:SF1">
    <property type="entry name" value="FE(3+) DICITRATE TRANSPORT SYSTEM PERMEASE PROTEIN FECC-RELATED"/>
    <property type="match status" value="1"/>
</dbReference>
<gene>
    <name evidence="9" type="ORF">ACFO6V_22075</name>
</gene>
<dbReference type="EMBL" id="JBHSFI010000007">
    <property type="protein sequence ID" value="MFC4630951.1"/>
    <property type="molecule type" value="Genomic_DNA"/>
</dbReference>
<feature type="transmembrane region" description="Helical" evidence="8">
    <location>
        <begin position="58"/>
        <end position="79"/>
    </location>
</feature>
<reference evidence="10" key="1">
    <citation type="journal article" date="2019" name="Int. J. Syst. Evol. Microbiol.">
        <title>The Global Catalogue of Microorganisms (GCM) 10K type strain sequencing project: providing services to taxonomists for standard genome sequencing and annotation.</title>
        <authorList>
            <consortium name="The Broad Institute Genomics Platform"/>
            <consortium name="The Broad Institute Genome Sequencing Center for Infectious Disease"/>
            <person name="Wu L."/>
            <person name="Ma J."/>
        </authorList>
    </citation>
    <scope>NUCLEOTIDE SEQUENCE [LARGE SCALE GENOMIC DNA]</scope>
    <source>
        <strain evidence="10">CCUG 42722</strain>
    </source>
</reference>
<sequence length="333" mass="33899">MTAVATRPRRSNALIAGGLLLSAGALLAVCVASVMLGSRTIDVGDLAGSDLTVILDMRLPRTVLGVLAGAALAVSGTLLQGVARNPLADPGIMGINAGAAVAVVTGILVLGDQEAGANVWLAFLGAGAATATVYTIASFGREGATPIKLALAGVVVTAVCSSITSAIVLSSTDALEELRVWQVGALAGRYWPVVLQVGPYIVIGLIAAMFLARQLNLLALGDALAVSLGQHVRRNRVITFAVVAVLCGAATAACGPIAFLGLMVPHLVRLVTGPDYRWILAYSLVLGPLVLLLCDIVGRLVASPGELQVGVVLGIVGAPVFITIVRLRRGVEL</sequence>
<dbReference type="PANTHER" id="PTHR30472">
    <property type="entry name" value="FERRIC ENTEROBACTIN TRANSPORT SYSTEM PERMEASE PROTEIN"/>
    <property type="match status" value="1"/>
</dbReference>
<keyword evidence="7 8" id="KW-0472">Membrane</keyword>
<evidence type="ECO:0000256" key="2">
    <source>
        <dbReference type="ARBA" id="ARBA00007935"/>
    </source>
</evidence>
<feature type="transmembrane region" description="Helical" evidence="8">
    <location>
        <begin position="117"/>
        <end position="137"/>
    </location>
</feature>
<dbReference type="SUPFAM" id="SSF81345">
    <property type="entry name" value="ABC transporter involved in vitamin B12 uptake, BtuC"/>
    <property type="match status" value="1"/>
</dbReference>
<feature type="transmembrane region" description="Helical" evidence="8">
    <location>
        <begin position="91"/>
        <end position="111"/>
    </location>
</feature>